<evidence type="ECO:0000313" key="7">
    <source>
        <dbReference type="Proteomes" id="UP000198964"/>
    </source>
</evidence>
<dbReference type="InterPro" id="IPR003785">
    <property type="entry name" value="Creatininase/forma_Hydrolase"/>
</dbReference>
<dbReference type="EMBL" id="FONW01000002">
    <property type="protein sequence ID" value="SFF06786.1"/>
    <property type="molecule type" value="Genomic_DNA"/>
</dbReference>
<protein>
    <submittedName>
        <fullName evidence="6">Creatinine amidohydrolase</fullName>
    </submittedName>
</protein>
<evidence type="ECO:0000256" key="4">
    <source>
        <dbReference type="ARBA" id="ARBA00022833"/>
    </source>
</evidence>
<dbReference type="RefSeq" id="WP_093919196.1">
    <property type="nucleotide sequence ID" value="NZ_FONW01000002.1"/>
</dbReference>
<evidence type="ECO:0000256" key="5">
    <source>
        <dbReference type="ARBA" id="ARBA00024029"/>
    </source>
</evidence>
<keyword evidence="3 6" id="KW-0378">Hydrolase</keyword>
<dbReference type="PANTHER" id="PTHR35005:SF1">
    <property type="entry name" value="2-AMINO-5-FORMYLAMINO-6-RIBOSYLAMINOPYRIMIDIN-4(3H)-ONE 5'-MONOPHOSPHATE DEFORMYLASE"/>
    <property type="match status" value="1"/>
</dbReference>
<dbReference type="GO" id="GO:0016811">
    <property type="term" value="F:hydrolase activity, acting on carbon-nitrogen (but not peptide) bonds, in linear amides"/>
    <property type="evidence" value="ECO:0007669"/>
    <property type="project" value="TreeGrafter"/>
</dbReference>
<dbReference type="GO" id="GO:0046872">
    <property type="term" value="F:metal ion binding"/>
    <property type="evidence" value="ECO:0007669"/>
    <property type="project" value="UniProtKB-KW"/>
</dbReference>
<dbReference type="InterPro" id="IPR024087">
    <property type="entry name" value="Creatininase-like_sf"/>
</dbReference>
<accession>A0A1I2FQR1</accession>
<evidence type="ECO:0000256" key="1">
    <source>
        <dbReference type="ARBA" id="ARBA00001947"/>
    </source>
</evidence>
<dbReference type="Proteomes" id="UP000198964">
    <property type="component" value="Unassembled WGS sequence"/>
</dbReference>
<keyword evidence="4" id="KW-0862">Zinc</keyword>
<organism evidence="6 7">
    <name type="scientific">Sunxiuqinia elliptica</name>
    <dbReference type="NCBI Taxonomy" id="655355"/>
    <lineage>
        <taxon>Bacteria</taxon>
        <taxon>Pseudomonadati</taxon>
        <taxon>Bacteroidota</taxon>
        <taxon>Bacteroidia</taxon>
        <taxon>Marinilabiliales</taxon>
        <taxon>Prolixibacteraceae</taxon>
        <taxon>Sunxiuqinia</taxon>
    </lineage>
</organism>
<dbReference type="STRING" id="655355.SAMN05216283_102551"/>
<keyword evidence="7" id="KW-1185">Reference proteome</keyword>
<evidence type="ECO:0000256" key="3">
    <source>
        <dbReference type="ARBA" id="ARBA00022801"/>
    </source>
</evidence>
<keyword evidence="2" id="KW-0479">Metal-binding</keyword>
<dbReference type="SUPFAM" id="SSF102215">
    <property type="entry name" value="Creatininase"/>
    <property type="match status" value="1"/>
</dbReference>
<dbReference type="AlphaFoldDB" id="A0A1I2FQR1"/>
<dbReference type="PANTHER" id="PTHR35005">
    <property type="entry name" value="3-DEHYDRO-SCYLLO-INOSOSE HYDROLASE"/>
    <property type="match status" value="1"/>
</dbReference>
<evidence type="ECO:0000313" key="6">
    <source>
        <dbReference type="EMBL" id="SFF06786.1"/>
    </source>
</evidence>
<sequence length="292" mass="33229">MKQTISLIALLLFALVGHTQDLPYRLEELTAPDYVEAVAKSSETCILPIGVFEKHGAHLPLGTDLYLARELSLRAAGQEYTVVFPWYYFSQINEARHQPGTISYSPELIWQVLQETLNELARNGFKKIIIVNGHGGNNAFLNYFGMAQLSEKRPYTLYWFQPETSQNLVEKVEALTQHDQYDAHGGNRETSMMKATNPEVVHTDRASEQSGVDQERLKHLDQLYTGIWWYARYPNHYGGDGSKANAKAGELLLNSHVEQLVETIRKIKADEKVPSLEQQFHQEAENPLKTKQ</sequence>
<dbReference type="GO" id="GO:0009231">
    <property type="term" value="P:riboflavin biosynthetic process"/>
    <property type="evidence" value="ECO:0007669"/>
    <property type="project" value="TreeGrafter"/>
</dbReference>
<name>A0A1I2FQR1_9BACT</name>
<reference evidence="6 7" key="1">
    <citation type="submission" date="2016-10" db="EMBL/GenBank/DDBJ databases">
        <authorList>
            <person name="de Groot N.N."/>
        </authorList>
    </citation>
    <scope>NUCLEOTIDE SEQUENCE [LARGE SCALE GENOMIC DNA]</scope>
    <source>
        <strain evidence="6 7">CGMCC 1.9156</strain>
    </source>
</reference>
<dbReference type="Pfam" id="PF02633">
    <property type="entry name" value="Creatininase"/>
    <property type="match status" value="1"/>
</dbReference>
<evidence type="ECO:0000256" key="2">
    <source>
        <dbReference type="ARBA" id="ARBA00022723"/>
    </source>
</evidence>
<comment type="cofactor">
    <cofactor evidence="1">
        <name>Zn(2+)</name>
        <dbReference type="ChEBI" id="CHEBI:29105"/>
    </cofactor>
</comment>
<gene>
    <name evidence="6" type="ORF">SAMN05216283_102551</name>
</gene>
<comment type="similarity">
    <text evidence="5">Belongs to the creatininase superfamily.</text>
</comment>
<proteinExistence type="inferred from homology"/>
<dbReference type="Gene3D" id="3.40.50.10310">
    <property type="entry name" value="Creatininase"/>
    <property type="match status" value="1"/>
</dbReference>